<dbReference type="EMBL" id="JAEUBD010001266">
    <property type="protein sequence ID" value="KAH3663173.1"/>
    <property type="molecule type" value="Genomic_DNA"/>
</dbReference>
<reference evidence="2" key="1">
    <citation type="journal article" date="2021" name="Open Biol.">
        <title>Shared evolutionary footprints suggest mitochondrial oxidative damage underlies multiple complex I losses in fungi.</title>
        <authorList>
            <person name="Schikora-Tamarit M.A."/>
            <person name="Marcet-Houben M."/>
            <person name="Nosek J."/>
            <person name="Gabaldon T."/>
        </authorList>
    </citation>
    <scope>NUCLEOTIDE SEQUENCE</scope>
    <source>
        <strain evidence="2">NCAIM Y.01608</strain>
    </source>
</reference>
<proteinExistence type="predicted"/>
<dbReference type="Proteomes" id="UP000788993">
    <property type="component" value="Unassembled WGS sequence"/>
</dbReference>
<keyword evidence="3" id="KW-1185">Reference proteome</keyword>
<reference evidence="2" key="2">
    <citation type="submission" date="2021-01" db="EMBL/GenBank/DDBJ databases">
        <authorList>
            <person name="Schikora-Tamarit M.A."/>
        </authorList>
    </citation>
    <scope>NUCLEOTIDE SEQUENCE</scope>
    <source>
        <strain evidence="2">NCAIM Y.01608</strain>
    </source>
</reference>
<evidence type="ECO:0000313" key="3">
    <source>
        <dbReference type="Proteomes" id="UP000788993"/>
    </source>
</evidence>
<comment type="caution">
    <text evidence="2">The sequence shown here is derived from an EMBL/GenBank/DDBJ whole genome shotgun (WGS) entry which is preliminary data.</text>
</comment>
<feature type="region of interest" description="Disordered" evidence="1">
    <location>
        <begin position="47"/>
        <end position="67"/>
    </location>
</feature>
<organism evidence="2 3">
    <name type="scientific">Ogataea polymorpha</name>
    <dbReference type="NCBI Taxonomy" id="460523"/>
    <lineage>
        <taxon>Eukaryota</taxon>
        <taxon>Fungi</taxon>
        <taxon>Dikarya</taxon>
        <taxon>Ascomycota</taxon>
        <taxon>Saccharomycotina</taxon>
        <taxon>Pichiomycetes</taxon>
        <taxon>Pichiales</taxon>
        <taxon>Pichiaceae</taxon>
        <taxon>Ogataea</taxon>
    </lineage>
</organism>
<accession>A0A9P8NZP5</accession>
<protein>
    <submittedName>
        <fullName evidence="2">Uncharacterized protein</fullName>
    </submittedName>
</protein>
<gene>
    <name evidence="2" type="ORF">OGATHE_004749</name>
</gene>
<name>A0A9P8NZP5_9ASCO</name>
<sequence>MFLERTGRPRNRVLINGFFWAVLGTVLLAERVLGATLLLEKADPGFDGENAAPRPEKPPEERDDGGYWDWDETEITEIMEFDRLRVFIFLVTEVLTGDTSTNSSYGVPDSLSPCCDGVLTIGDCSSCLFCSESERSRAPTVADIVNGVEYCPNQAEFSGCGVALETIEVMEELVDRIGVIGV</sequence>
<evidence type="ECO:0000313" key="2">
    <source>
        <dbReference type="EMBL" id="KAH3663173.1"/>
    </source>
</evidence>
<evidence type="ECO:0000256" key="1">
    <source>
        <dbReference type="SAM" id="MobiDB-lite"/>
    </source>
</evidence>
<dbReference type="AlphaFoldDB" id="A0A9P8NZP5"/>